<reference evidence="1" key="1">
    <citation type="journal article" date="2015" name="Nature">
        <title>Complex archaea that bridge the gap between prokaryotes and eukaryotes.</title>
        <authorList>
            <person name="Spang A."/>
            <person name="Saw J.H."/>
            <person name="Jorgensen S.L."/>
            <person name="Zaremba-Niedzwiedzka K."/>
            <person name="Martijn J."/>
            <person name="Lind A.E."/>
            <person name="van Eijk R."/>
            <person name="Schleper C."/>
            <person name="Guy L."/>
            <person name="Ettema T.J."/>
        </authorList>
    </citation>
    <scope>NUCLEOTIDE SEQUENCE</scope>
</reference>
<name>A0A0F9QUU5_9ZZZZ</name>
<proteinExistence type="predicted"/>
<comment type="caution">
    <text evidence="1">The sequence shown here is derived from an EMBL/GenBank/DDBJ whole genome shotgun (WGS) entry which is preliminary data.</text>
</comment>
<gene>
    <name evidence="1" type="ORF">LCGC14_0971210</name>
</gene>
<protein>
    <submittedName>
        <fullName evidence="1">Uncharacterized protein</fullName>
    </submittedName>
</protein>
<organism evidence="1">
    <name type="scientific">marine sediment metagenome</name>
    <dbReference type="NCBI Taxonomy" id="412755"/>
    <lineage>
        <taxon>unclassified sequences</taxon>
        <taxon>metagenomes</taxon>
        <taxon>ecological metagenomes</taxon>
    </lineage>
</organism>
<accession>A0A0F9QUU5</accession>
<evidence type="ECO:0000313" key="1">
    <source>
        <dbReference type="EMBL" id="KKN16916.1"/>
    </source>
</evidence>
<sequence>MPRIEWGREGGEKHRSSKLLPRGVDPALGKWKTLPTYVMETVVVGSDPDIEPHVAFGHEAAHYKLGHVSGYSSGTGIGEEVDAWNETIYNLMGGGEWTPRAKKSAILALSSYFEGIEDDPKKEARGWINRAEDRAKRLLGRYSDG</sequence>
<dbReference type="EMBL" id="LAZR01003570">
    <property type="protein sequence ID" value="KKN16916.1"/>
    <property type="molecule type" value="Genomic_DNA"/>
</dbReference>
<dbReference type="AlphaFoldDB" id="A0A0F9QUU5"/>